<keyword evidence="3" id="KW-1185">Reference proteome</keyword>
<comment type="caution">
    <text evidence="2">The sequence shown here is derived from an EMBL/GenBank/DDBJ whole genome shotgun (WGS) entry which is preliminary data.</text>
</comment>
<dbReference type="Pfam" id="PF16486">
    <property type="entry name" value="ArgoN"/>
    <property type="match status" value="1"/>
</dbReference>
<reference evidence="2 3" key="1">
    <citation type="journal article" date="2018" name="Sci. Rep.">
        <title>Comparative analysis of the Pocillopora damicornis genome highlights role of immune system in coral evolution.</title>
        <authorList>
            <person name="Cunning R."/>
            <person name="Bay R.A."/>
            <person name="Gillette P."/>
            <person name="Baker A.C."/>
            <person name="Traylor-Knowles N."/>
        </authorList>
    </citation>
    <scope>NUCLEOTIDE SEQUENCE [LARGE SCALE GENOMIC DNA]</scope>
    <source>
        <strain evidence="2">RSMAS</strain>
        <tissue evidence="2">Whole animal</tissue>
    </source>
</reference>
<protein>
    <recommendedName>
        <fullName evidence="1">Argonaute linker 1 domain-containing protein</fullName>
    </recommendedName>
</protein>
<dbReference type="InterPro" id="IPR014811">
    <property type="entry name" value="ArgoL1"/>
</dbReference>
<accession>A0A3M6U0J9</accession>
<dbReference type="Proteomes" id="UP000275408">
    <property type="component" value="Unassembled WGS sequence"/>
</dbReference>
<feature type="non-terminal residue" evidence="2">
    <location>
        <position position="171"/>
    </location>
</feature>
<dbReference type="PANTHER" id="PTHR22891">
    <property type="entry name" value="EUKARYOTIC TRANSLATION INITIATION FACTOR 2C"/>
    <property type="match status" value="1"/>
</dbReference>
<feature type="domain" description="Argonaute linker 1" evidence="1">
    <location>
        <begin position="83"/>
        <end position="135"/>
    </location>
</feature>
<dbReference type="AlphaFoldDB" id="A0A3M6U0J9"/>
<evidence type="ECO:0000259" key="1">
    <source>
        <dbReference type="SMART" id="SM01163"/>
    </source>
</evidence>
<dbReference type="OrthoDB" id="5975384at2759"/>
<dbReference type="SMART" id="SM01163">
    <property type="entry name" value="DUF1785"/>
    <property type="match status" value="1"/>
</dbReference>
<organism evidence="2 3">
    <name type="scientific">Pocillopora damicornis</name>
    <name type="common">Cauliflower coral</name>
    <name type="synonym">Millepora damicornis</name>
    <dbReference type="NCBI Taxonomy" id="46731"/>
    <lineage>
        <taxon>Eukaryota</taxon>
        <taxon>Metazoa</taxon>
        <taxon>Cnidaria</taxon>
        <taxon>Anthozoa</taxon>
        <taxon>Hexacorallia</taxon>
        <taxon>Scleractinia</taxon>
        <taxon>Astrocoeniina</taxon>
        <taxon>Pocilloporidae</taxon>
        <taxon>Pocillopora</taxon>
    </lineage>
</organism>
<dbReference type="EMBL" id="RCHS01002492">
    <property type="protein sequence ID" value="RMX47089.1"/>
    <property type="molecule type" value="Genomic_DNA"/>
</dbReference>
<dbReference type="STRING" id="46731.A0A3M6U0J9"/>
<dbReference type="Pfam" id="PF08699">
    <property type="entry name" value="ArgoL1"/>
    <property type="match status" value="1"/>
</dbReference>
<sequence>MKLTLSICPGVVQQDKAVEVDVKLPGDDRGRDKVFKVKIQFAAAVSLLELNNFLSGEQNGKIPQDAVQALDIVVRQMPSMYYTPVGRSFFPFDGQGRPLGEGCEVKFGFYSSIRHSEWKAMLVNIDVSAKGFYKEQAVVPDFLCEALDVKPHNLEDYRFEPDRRRLEKAIR</sequence>
<dbReference type="InterPro" id="IPR036085">
    <property type="entry name" value="PAZ_dom_sf"/>
</dbReference>
<gene>
    <name evidence="2" type="ORF">pdam_00023282</name>
</gene>
<dbReference type="InterPro" id="IPR032474">
    <property type="entry name" value="Argonaute_N"/>
</dbReference>
<name>A0A3M6U0J9_POCDA</name>
<evidence type="ECO:0000313" key="3">
    <source>
        <dbReference type="Proteomes" id="UP000275408"/>
    </source>
</evidence>
<evidence type="ECO:0000313" key="2">
    <source>
        <dbReference type="EMBL" id="RMX47089.1"/>
    </source>
</evidence>
<proteinExistence type="predicted"/>
<dbReference type="SUPFAM" id="SSF101690">
    <property type="entry name" value="PAZ domain"/>
    <property type="match status" value="1"/>
</dbReference>